<dbReference type="Pfam" id="PF00394">
    <property type="entry name" value="Cu-oxidase"/>
    <property type="match status" value="1"/>
</dbReference>
<evidence type="ECO:0000256" key="1">
    <source>
        <dbReference type="ARBA" id="ARBA00010609"/>
    </source>
</evidence>
<organism evidence="9 10">
    <name type="scientific">Eutypa lata (strain UCR-EL1)</name>
    <name type="common">Grapevine dieback disease fungus</name>
    <name type="synonym">Eutypa armeniacae</name>
    <dbReference type="NCBI Taxonomy" id="1287681"/>
    <lineage>
        <taxon>Eukaryota</taxon>
        <taxon>Fungi</taxon>
        <taxon>Dikarya</taxon>
        <taxon>Ascomycota</taxon>
        <taxon>Pezizomycotina</taxon>
        <taxon>Sordariomycetes</taxon>
        <taxon>Xylariomycetidae</taxon>
        <taxon>Xylariales</taxon>
        <taxon>Diatrypaceae</taxon>
        <taxon>Eutypa</taxon>
    </lineage>
</organism>
<dbReference type="Proteomes" id="UP000012174">
    <property type="component" value="Unassembled WGS sequence"/>
</dbReference>
<keyword evidence="5" id="KW-0186">Copper</keyword>
<evidence type="ECO:0000256" key="4">
    <source>
        <dbReference type="ARBA" id="ARBA00023002"/>
    </source>
</evidence>
<dbReference type="STRING" id="1287681.M7SKK0"/>
<keyword evidence="6" id="KW-0325">Glycoprotein</keyword>
<evidence type="ECO:0000259" key="8">
    <source>
        <dbReference type="Pfam" id="PF07731"/>
    </source>
</evidence>
<keyword evidence="4" id="KW-0560">Oxidoreductase</keyword>
<evidence type="ECO:0000313" key="10">
    <source>
        <dbReference type="Proteomes" id="UP000012174"/>
    </source>
</evidence>
<dbReference type="CDD" id="cd13880">
    <property type="entry name" value="CuRO_2_MaLCC_like"/>
    <property type="match status" value="1"/>
</dbReference>
<dbReference type="PROSITE" id="PS00079">
    <property type="entry name" value="MULTICOPPER_OXIDASE1"/>
    <property type="match status" value="1"/>
</dbReference>
<dbReference type="PANTHER" id="PTHR11709">
    <property type="entry name" value="MULTI-COPPER OXIDASE"/>
    <property type="match status" value="1"/>
</dbReference>
<dbReference type="Pfam" id="PF07731">
    <property type="entry name" value="Cu-oxidase_2"/>
    <property type="match status" value="1"/>
</dbReference>
<dbReference type="InterPro" id="IPR002355">
    <property type="entry name" value="Cu_oxidase_Cu_BS"/>
</dbReference>
<dbReference type="InterPro" id="IPR045087">
    <property type="entry name" value="Cu-oxidase_fam"/>
</dbReference>
<keyword evidence="3" id="KW-0677">Repeat</keyword>
<evidence type="ECO:0000313" key="9">
    <source>
        <dbReference type="EMBL" id="EMR66879.1"/>
    </source>
</evidence>
<dbReference type="InterPro" id="IPR033138">
    <property type="entry name" value="Cu_oxidase_CS"/>
</dbReference>
<dbReference type="KEGG" id="ela:UCREL1_6127"/>
<evidence type="ECO:0000256" key="3">
    <source>
        <dbReference type="ARBA" id="ARBA00022737"/>
    </source>
</evidence>
<dbReference type="FunFam" id="2.60.40.420:FF:000038">
    <property type="entry name" value="Extracellular dihydrogeodin oxidase/laccase"/>
    <property type="match status" value="1"/>
</dbReference>
<gene>
    <name evidence="9" type="ORF">UCREL1_6127</name>
</gene>
<keyword evidence="2" id="KW-0479">Metal-binding</keyword>
<feature type="domain" description="Plastocyanin-like" evidence="8">
    <location>
        <begin position="249"/>
        <end position="374"/>
    </location>
</feature>
<dbReference type="EMBL" id="KB706564">
    <property type="protein sequence ID" value="EMR66879.1"/>
    <property type="molecule type" value="Genomic_DNA"/>
</dbReference>
<dbReference type="AlphaFoldDB" id="M7SKK0"/>
<feature type="domain" description="Plastocyanin-like" evidence="7">
    <location>
        <begin position="20"/>
        <end position="180"/>
    </location>
</feature>
<dbReference type="OMA" id="TGAWAFH"/>
<proteinExistence type="inferred from homology"/>
<dbReference type="InterPro" id="IPR001117">
    <property type="entry name" value="Cu-oxidase_2nd"/>
</dbReference>
<dbReference type="GO" id="GO:0016491">
    <property type="term" value="F:oxidoreductase activity"/>
    <property type="evidence" value="ECO:0007669"/>
    <property type="project" value="UniProtKB-KW"/>
</dbReference>
<dbReference type="PROSITE" id="PS00080">
    <property type="entry name" value="MULTICOPPER_OXIDASE2"/>
    <property type="match status" value="1"/>
</dbReference>
<dbReference type="HOGENOM" id="CLU_006504_3_2_1"/>
<accession>M7SKK0</accession>
<dbReference type="eggNOG" id="KOG1263">
    <property type="taxonomic scope" value="Eukaryota"/>
</dbReference>
<evidence type="ECO:0000259" key="7">
    <source>
        <dbReference type="Pfam" id="PF00394"/>
    </source>
</evidence>
<evidence type="ECO:0000256" key="5">
    <source>
        <dbReference type="ARBA" id="ARBA00023008"/>
    </source>
</evidence>
<dbReference type="SUPFAM" id="SSF49503">
    <property type="entry name" value="Cupredoxins"/>
    <property type="match status" value="2"/>
</dbReference>
<dbReference type="GO" id="GO:0005507">
    <property type="term" value="F:copper ion binding"/>
    <property type="evidence" value="ECO:0007669"/>
    <property type="project" value="InterPro"/>
</dbReference>
<sequence length="411" mass="46120">MGPIVIHGPATADYDVDAGPIMMMDWFHKDAWYYWDLYVRNVGFPPPVGDNGLINGLNPYNCSQVPDDPNCVGTDSRFETAFKKGNKYLLRLIGAQTEGFMKFTIDEHNLTVIASDFVPIQPYETNAVILGSGQRYDVIVEANQDANSSYWMRAIFQTSCNLNNNDMRDTILGIVRYEEADASGDPTTTVDPSITDSCNDEPYASLVPRVSHQVGASASEESIPVAFYFELDVVFHWTLHTKNLIVNWSDPTILDIYHDANATFPEESNVVVVDNRDEWIYWVVQDLSVIGVFHTMHLHGHDFYVLAQGSGPYLPGLVELKTDNPPRRDTVTLLGDGYAVIAFKSDNPGSWLFHCHFAWHASQGLALQLIERTEDIPATMDSDLVGTMEDTCSDWQSWYSTSKYKQDDSGI</sequence>
<protein>
    <submittedName>
        <fullName evidence="9">Putative laccase protein</fullName>
    </submittedName>
</protein>
<reference evidence="10" key="1">
    <citation type="journal article" date="2013" name="Genome Announc.">
        <title>Draft genome sequence of the grapevine dieback fungus Eutypa lata UCR-EL1.</title>
        <authorList>
            <person name="Blanco-Ulate B."/>
            <person name="Rolshausen P.E."/>
            <person name="Cantu D."/>
        </authorList>
    </citation>
    <scope>NUCLEOTIDE SEQUENCE [LARGE SCALE GENOMIC DNA]</scope>
    <source>
        <strain evidence="10">UCR-EL1</strain>
    </source>
</reference>
<comment type="similarity">
    <text evidence="1">Belongs to the multicopper oxidase family.</text>
</comment>
<evidence type="ECO:0000256" key="6">
    <source>
        <dbReference type="ARBA" id="ARBA00023180"/>
    </source>
</evidence>
<dbReference type="InterPro" id="IPR008972">
    <property type="entry name" value="Cupredoxin"/>
</dbReference>
<evidence type="ECO:0000256" key="2">
    <source>
        <dbReference type="ARBA" id="ARBA00022723"/>
    </source>
</evidence>
<dbReference type="OrthoDB" id="2121828at2759"/>
<name>M7SKK0_EUTLA</name>
<keyword evidence="10" id="KW-1185">Reference proteome</keyword>
<dbReference type="CDD" id="cd13901">
    <property type="entry name" value="CuRO_3_MaLCC_like"/>
    <property type="match status" value="1"/>
</dbReference>
<dbReference type="InterPro" id="IPR011706">
    <property type="entry name" value="Cu-oxidase_C"/>
</dbReference>
<dbReference type="PANTHER" id="PTHR11709:SF71">
    <property type="entry name" value="OXIDOREDUCTASE TPCJ"/>
    <property type="match status" value="1"/>
</dbReference>
<dbReference type="Gene3D" id="2.60.40.420">
    <property type="entry name" value="Cupredoxins - blue copper proteins"/>
    <property type="match status" value="2"/>
</dbReference>